<evidence type="ECO:0000256" key="6">
    <source>
        <dbReference type="ARBA" id="ARBA00022692"/>
    </source>
</evidence>
<dbReference type="Proteomes" id="UP000490535">
    <property type="component" value="Unassembled WGS sequence"/>
</dbReference>
<dbReference type="EMBL" id="WNDP01000007">
    <property type="protein sequence ID" value="KAF1027719.1"/>
    <property type="molecule type" value="Genomic_DNA"/>
</dbReference>
<organism evidence="13 14">
    <name type="scientific">Acinetobacter bereziniae</name>
    <name type="common">Acinetobacter genomosp. 10</name>
    <dbReference type="NCBI Taxonomy" id="106648"/>
    <lineage>
        <taxon>Bacteria</taxon>
        <taxon>Pseudomonadati</taxon>
        <taxon>Pseudomonadota</taxon>
        <taxon>Gammaproteobacteria</taxon>
        <taxon>Moraxellales</taxon>
        <taxon>Moraxellaceae</taxon>
        <taxon>Acinetobacter</taxon>
    </lineage>
</organism>
<keyword evidence="8" id="KW-1133">Transmembrane helix</keyword>
<dbReference type="Gene3D" id="3.30.1300.30">
    <property type="entry name" value="GSPII I/J protein-like"/>
    <property type="match status" value="1"/>
</dbReference>
<dbReference type="InterPro" id="IPR005628">
    <property type="entry name" value="GspK"/>
</dbReference>
<evidence type="ECO:0000256" key="5">
    <source>
        <dbReference type="ARBA" id="ARBA00022519"/>
    </source>
</evidence>
<dbReference type="PANTHER" id="PTHR38831">
    <property type="entry name" value="TYPE II SECRETION SYSTEM PROTEIN K"/>
    <property type="match status" value="1"/>
</dbReference>
<dbReference type="InterPro" id="IPR038072">
    <property type="entry name" value="GspK_central_sf"/>
</dbReference>
<evidence type="ECO:0000256" key="2">
    <source>
        <dbReference type="ARBA" id="ARBA00007246"/>
    </source>
</evidence>
<dbReference type="Pfam" id="PF03934">
    <property type="entry name" value="T2SSK"/>
    <property type="match status" value="1"/>
</dbReference>
<evidence type="ECO:0000256" key="9">
    <source>
        <dbReference type="ARBA" id="ARBA00023136"/>
    </source>
</evidence>
<dbReference type="GO" id="GO:0005886">
    <property type="term" value="C:plasma membrane"/>
    <property type="evidence" value="ECO:0007669"/>
    <property type="project" value="UniProtKB-SubCell"/>
</dbReference>
<dbReference type="AlphaFoldDB" id="A0A833PKM1"/>
<evidence type="ECO:0000256" key="3">
    <source>
        <dbReference type="ARBA" id="ARBA00022448"/>
    </source>
</evidence>
<dbReference type="InterPro" id="IPR049179">
    <property type="entry name" value="T2SSK_SAM-like_2nd"/>
</dbReference>
<keyword evidence="9 10" id="KW-0472">Membrane</keyword>
<dbReference type="Gene3D" id="1.10.40.60">
    <property type="entry name" value="EpsJ-like"/>
    <property type="match status" value="2"/>
</dbReference>
<dbReference type="GO" id="GO:0009306">
    <property type="term" value="P:protein secretion"/>
    <property type="evidence" value="ECO:0007669"/>
    <property type="project" value="InterPro"/>
</dbReference>
<evidence type="ECO:0000256" key="10">
    <source>
        <dbReference type="PIRNR" id="PIRNR002786"/>
    </source>
</evidence>
<accession>A0A833PKM1</accession>
<evidence type="ECO:0000259" key="11">
    <source>
        <dbReference type="Pfam" id="PF03934"/>
    </source>
</evidence>
<name>A0A833PKM1_ACIBZ</name>
<dbReference type="SUPFAM" id="SSF54523">
    <property type="entry name" value="Pili subunits"/>
    <property type="match status" value="1"/>
</dbReference>
<comment type="subcellular location">
    <subcellularLocation>
        <location evidence="1 10">Cell inner membrane</location>
    </subcellularLocation>
</comment>
<evidence type="ECO:0000256" key="8">
    <source>
        <dbReference type="ARBA" id="ARBA00022989"/>
    </source>
</evidence>
<sequence>MVKSFMQIKPQKGIALITILVMVALATIIAATIAKHQNYTNESTGFLKRQSQALFYAKSAEAFYSEILVQDSENGKEADYLQETWAKPMPAFPVEDDYVSGVLEDESGKFNLNSLLNSDAKPNETAQKYFSKLLVRVGLPADNVQAVIDWQDPDNETIGPMGAETSYYQGLPKSYSAANRKFASIEELKLVRGFEGAKYDLIAPYISALPDINTRINVNTAPALVLAALDEKLDVNSIQTALNARQEKLEYFANVGDLMKISPFDTLEAATKTEADKIFGVKSNYFKAKIEVLLSNRKRQFTSHLLRNDQSQVFVYSRSLAPF</sequence>
<dbReference type="PIRSF" id="PIRSF002786">
    <property type="entry name" value="XcpX"/>
    <property type="match status" value="1"/>
</dbReference>
<keyword evidence="5 10" id="KW-0997">Cell inner membrane</keyword>
<keyword evidence="7" id="KW-0653">Protein transport</keyword>
<dbReference type="NCBIfam" id="NF037980">
    <property type="entry name" value="T2SS_GspK"/>
    <property type="match status" value="1"/>
</dbReference>
<evidence type="ECO:0000313" key="13">
    <source>
        <dbReference type="EMBL" id="KAF1027719.1"/>
    </source>
</evidence>
<evidence type="ECO:0000256" key="7">
    <source>
        <dbReference type="ARBA" id="ARBA00022927"/>
    </source>
</evidence>
<dbReference type="InterPro" id="IPR049031">
    <property type="entry name" value="T2SSK_SAM-like_1st"/>
</dbReference>
<feature type="domain" description="T2SS protein K first SAM-like" evidence="12">
    <location>
        <begin position="108"/>
        <end position="211"/>
    </location>
</feature>
<keyword evidence="3 10" id="KW-0813">Transport</keyword>
<dbReference type="InterPro" id="IPR045584">
    <property type="entry name" value="Pilin-like"/>
</dbReference>
<dbReference type="SUPFAM" id="SSF158544">
    <property type="entry name" value="GspK insert domain-like"/>
    <property type="match status" value="1"/>
</dbReference>
<reference evidence="14" key="1">
    <citation type="journal article" date="2020" name="MBio">
        <title>Horizontal gene transfer to a defensive symbiont with a reduced genome amongst a multipartite beetle microbiome.</title>
        <authorList>
            <person name="Waterworth S.C."/>
            <person name="Florez L.V."/>
            <person name="Rees E.R."/>
            <person name="Hertweck C."/>
            <person name="Kaltenpoth M."/>
            <person name="Kwan J.C."/>
        </authorList>
    </citation>
    <scope>NUCLEOTIDE SEQUENCE [LARGE SCALE GENOMIC DNA]</scope>
</reference>
<evidence type="ECO:0000256" key="4">
    <source>
        <dbReference type="ARBA" id="ARBA00022475"/>
    </source>
</evidence>
<evidence type="ECO:0000259" key="12">
    <source>
        <dbReference type="Pfam" id="PF21687"/>
    </source>
</evidence>
<dbReference type="PANTHER" id="PTHR38831:SF1">
    <property type="entry name" value="TYPE II SECRETION SYSTEM PROTEIN K-RELATED"/>
    <property type="match status" value="1"/>
</dbReference>
<comment type="similarity">
    <text evidence="2 10">Belongs to the GSP K family.</text>
</comment>
<feature type="domain" description="T2SS protein K second SAM-like" evidence="11">
    <location>
        <begin position="216"/>
        <end position="271"/>
    </location>
</feature>
<gene>
    <name evidence="13" type="primary">gspK</name>
    <name evidence="13" type="ORF">GAK29_00530</name>
</gene>
<evidence type="ECO:0000313" key="14">
    <source>
        <dbReference type="Proteomes" id="UP000490535"/>
    </source>
</evidence>
<dbReference type="Pfam" id="PF21687">
    <property type="entry name" value="T2SSK_1st"/>
    <property type="match status" value="1"/>
</dbReference>
<keyword evidence="6" id="KW-0812">Transmembrane</keyword>
<protein>
    <recommendedName>
        <fullName evidence="10">Type II secretion system protein K</fullName>
    </recommendedName>
</protein>
<proteinExistence type="inferred from homology"/>
<keyword evidence="4 10" id="KW-1003">Cell membrane</keyword>
<evidence type="ECO:0000256" key="1">
    <source>
        <dbReference type="ARBA" id="ARBA00004533"/>
    </source>
</evidence>
<comment type="caution">
    <text evidence="13">The sequence shown here is derived from an EMBL/GenBank/DDBJ whole genome shotgun (WGS) entry which is preliminary data.</text>
</comment>